<reference evidence="1" key="1">
    <citation type="submission" date="2021-02" db="EMBL/GenBank/DDBJ databases">
        <authorList>
            <person name="Dougan E. K."/>
            <person name="Rhodes N."/>
            <person name="Thang M."/>
            <person name="Chan C."/>
        </authorList>
    </citation>
    <scope>NUCLEOTIDE SEQUENCE</scope>
</reference>
<dbReference type="Proteomes" id="UP000654075">
    <property type="component" value="Unassembled WGS sequence"/>
</dbReference>
<organism evidence="1 2">
    <name type="scientific">Polarella glacialis</name>
    <name type="common">Dinoflagellate</name>
    <dbReference type="NCBI Taxonomy" id="89957"/>
    <lineage>
        <taxon>Eukaryota</taxon>
        <taxon>Sar</taxon>
        <taxon>Alveolata</taxon>
        <taxon>Dinophyceae</taxon>
        <taxon>Suessiales</taxon>
        <taxon>Suessiaceae</taxon>
        <taxon>Polarella</taxon>
    </lineage>
</organism>
<dbReference type="OrthoDB" id="420509at2759"/>
<evidence type="ECO:0000313" key="1">
    <source>
        <dbReference type="EMBL" id="CAE8636404.1"/>
    </source>
</evidence>
<proteinExistence type="predicted"/>
<sequence length="141" mass="14921">MSDGILARIGGGVRYTCGPLQGLASLASVLSDAELLQVVLKLLEKDADRYQLGESTAGPPQLSGKVAADLQGAFFRDEDQLKMEKRHSLRVDDTAMCLIALTQVLEVLAKVQGVVVDEAVTKARAAGSGPEGETREPDAEL</sequence>
<name>A0A813HFB4_POLGL</name>
<evidence type="ECO:0000313" key="2">
    <source>
        <dbReference type="Proteomes" id="UP000654075"/>
    </source>
</evidence>
<protein>
    <submittedName>
        <fullName evidence="1">Uncharacterized protein</fullName>
    </submittedName>
</protein>
<dbReference type="AlphaFoldDB" id="A0A813HFB4"/>
<keyword evidence="2" id="KW-1185">Reference proteome</keyword>
<dbReference type="EMBL" id="CAJNNV010031487">
    <property type="protein sequence ID" value="CAE8636404.1"/>
    <property type="molecule type" value="Genomic_DNA"/>
</dbReference>
<gene>
    <name evidence="1" type="ORF">PGLA1383_LOCUS51870</name>
</gene>
<accession>A0A813HFB4</accession>
<comment type="caution">
    <text evidence="1">The sequence shown here is derived from an EMBL/GenBank/DDBJ whole genome shotgun (WGS) entry which is preliminary data.</text>
</comment>